<evidence type="ECO:0000313" key="1">
    <source>
        <dbReference type="EMBL" id="SHH12637.1"/>
    </source>
</evidence>
<sequence length="96" mass="10744">MTKTRFRLPLCGATRIVRCETSSLRDRRKVAWVRKEGEWSVYPRNAPREGLGAHSSHVGFLHERCCEFLIDLNELEGVIGWPTSLAGVNVGAAIHA</sequence>
<gene>
    <name evidence="1" type="ORF">SAMN05443248_3777</name>
</gene>
<dbReference type="EMBL" id="LT670817">
    <property type="protein sequence ID" value="SHH12637.1"/>
    <property type="molecule type" value="Genomic_DNA"/>
</dbReference>
<proteinExistence type="predicted"/>
<name>A0A1M5QF15_9BRAD</name>
<accession>A0A1M5QF15</accession>
<reference evidence="1 2" key="1">
    <citation type="submission" date="2016-11" db="EMBL/GenBank/DDBJ databases">
        <authorList>
            <person name="Jaros S."/>
            <person name="Januszkiewicz K."/>
            <person name="Wedrychowicz H."/>
        </authorList>
    </citation>
    <scope>NUCLEOTIDE SEQUENCE [LARGE SCALE GENOMIC DNA]</scope>
    <source>
        <strain evidence="1 2">GAS138</strain>
    </source>
</reference>
<dbReference type="AlphaFoldDB" id="A0A1M5QF15"/>
<protein>
    <submittedName>
        <fullName evidence="1">Uncharacterized protein</fullName>
    </submittedName>
</protein>
<dbReference type="Proteomes" id="UP000189796">
    <property type="component" value="Chromosome I"/>
</dbReference>
<evidence type="ECO:0000313" key="2">
    <source>
        <dbReference type="Proteomes" id="UP000189796"/>
    </source>
</evidence>
<organism evidence="1 2">
    <name type="scientific">Bradyrhizobium erythrophlei</name>
    <dbReference type="NCBI Taxonomy" id="1437360"/>
    <lineage>
        <taxon>Bacteria</taxon>
        <taxon>Pseudomonadati</taxon>
        <taxon>Pseudomonadota</taxon>
        <taxon>Alphaproteobacteria</taxon>
        <taxon>Hyphomicrobiales</taxon>
        <taxon>Nitrobacteraceae</taxon>
        <taxon>Bradyrhizobium</taxon>
    </lineage>
</organism>